<dbReference type="Proteomes" id="UP000286806">
    <property type="component" value="Unassembled WGS sequence"/>
</dbReference>
<protein>
    <recommendedName>
        <fullName evidence="3">Glycine cleavage system H protein</fullName>
    </recommendedName>
</protein>
<comment type="similarity">
    <text evidence="1 3">Belongs to the GcvH family.</text>
</comment>
<dbReference type="CDD" id="cd06848">
    <property type="entry name" value="GCS_H"/>
    <property type="match status" value="1"/>
</dbReference>
<accession>A0A401JEL6</accession>
<organism evidence="5 6">
    <name type="scientific">Sulfuriferula multivorans</name>
    <dbReference type="NCBI Taxonomy" id="1559896"/>
    <lineage>
        <taxon>Bacteria</taxon>
        <taxon>Pseudomonadati</taxon>
        <taxon>Pseudomonadota</taxon>
        <taxon>Betaproteobacteria</taxon>
        <taxon>Nitrosomonadales</taxon>
        <taxon>Sulfuricellaceae</taxon>
        <taxon>Sulfuriferula</taxon>
    </lineage>
</organism>
<comment type="caution">
    <text evidence="5">The sequence shown here is derived from an EMBL/GenBank/DDBJ whole genome shotgun (WGS) entry which is preliminary data.</text>
</comment>
<dbReference type="PROSITE" id="PS50968">
    <property type="entry name" value="BIOTINYL_LIPOYL"/>
    <property type="match status" value="1"/>
</dbReference>
<dbReference type="GO" id="GO:0019464">
    <property type="term" value="P:glycine decarboxylation via glycine cleavage system"/>
    <property type="evidence" value="ECO:0007669"/>
    <property type="project" value="UniProtKB-UniRule"/>
</dbReference>
<name>A0A401JEL6_9PROT</name>
<dbReference type="Pfam" id="PF01597">
    <property type="entry name" value="GCV_H"/>
    <property type="match status" value="1"/>
</dbReference>
<dbReference type="Gene3D" id="2.40.50.100">
    <property type="match status" value="1"/>
</dbReference>
<evidence type="ECO:0000313" key="5">
    <source>
        <dbReference type="EMBL" id="GBL46054.1"/>
    </source>
</evidence>
<evidence type="ECO:0000256" key="3">
    <source>
        <dbReference type="HAMAP-Rule" id="MF_00272"/>
    </source>
</evidence>
<feature type="modified residue" description="N6-lipoyllysine" evidence="3">
    <location>
        <position position="71"/>
    </location>
</feature>
<comment type="subunit">
    <text evidence="3">The glycine cleavage system is composed of four proteins: P, T, L and H.</text>
</comment>
<dbReference type="InterPro" id="IPR033753">
    <property type="entry name" value="GCV_H/Fam206"/>
</dbReference>
<dbReference type="HAMAP" id="MF_00272">
    <property type="entry name" value="GcvH"/>
    <property type="match status" value="1"/>
</dbReference>
<dbReference type="PROSITE" id="PS00189">
    <property type="entry name" value="LIPOYL"/>
    <property type="match status" value="1"/>
</dbReference>
<dbReference type="OrthoDB" id="9796712at2"/>
<dbReference type="GO" id="GO:0005960">
    <property type="term" value="C:glycine cleavage complex"/>
    <property type="evidence" value="ECO:0007669"/>
    <property type="project" value="InterPro"/>
</dbReference>
<dbReference type="SUPFAM" id="SSF51230">
    <property type="entry name" value="Single hybrid motif"/>
    <property type="match status" value="1"/>
</dbReference>
<comment type="function">
    <text evidence="3">The glycine cleavage system catalyzes the degradation of glycine. The H protein shuttles the methylamine group of glycine from the P protein to the T protein.</text>
</comment>
<dbReference type="InterPro" id="IPR002930">
    <property type="entry name" value="GCV_H"/>
</dbReference>
<keyword evidence="2 3" id="KW-0450">Lipoyl</keyword>
<gene>
    <name evidence="3" type="primary">gcvH</name>
    <name evidence="5" type="ORF">SFMTTN_1866</name>
</gene>
<sequence>MATVRGCNLPDDLFYNVDNNVWARREADGTLTIGMTAYACSLAGEIVSYTPKKVGKEIEQNKSVCTVESGKWVGPVKAPVTGEILATNPDVAGKPGTINADPYGSGWLVKMKPSNWDADSGALITGGAVAGAFETKMGADGFGGC</sequence>
<dbReference type="InterPro" id="IPR000089">
    <property type="entry name" value="Biotin_lipoyl"/>
</dbReference>
<evidence type="ECO:0000259" key="4">
    <source>
        <dbReference type="PROSITE" id="PS50968"/>
    </source>
</evidence>
<dbReference type="NCBIfam" id="NF002270">
    <property type="entry name" value="PRK01202.1"/>
    <property type="match status" value="1"/>
</dbReference>
<dbReference type="GO" id="GO:0009249">
    <property type="term" value="P:protein lipoylation"/>
    <property type="evidence" value="ECO:0007669"/>
    <property type="project" value="TreeGrafter"/>
</dbReference>
<comment type="cofactor">
    <cofactor evidence="3">
        <name>(R)-lipoate</name>
        <dbReference type="ChEBI" id="CHEBI:83088"/>
    </cofactor>
    <text evidence="3">Binds 1 lipoyl cofactor covalently.</text>
</comment>
<reference evidence="5 6" key="1">
    <citation type="journal article" date="2019" name="Front. Microbiol.">
        <title>Genomes of Neutrophilic Sulfur-Oxidizing Chemolithoautotrophs Representing 9 Proteobacterial Species From 8 Genera.</title>
        <authorList>
            <person name="Watanabe T."/>
            <person name="Kojima H."/>
            <person name="Umezawa K."/>
            <person name="Hori C."/>
            <person name="Takasuka T.E."/>
            <person name="Kato Y."/>
            <person name="Fukui M."/>
        </authorList>
    </citation>
    <scope>NUCLEOTIDE SEQUENCE [LARGE SCALE GENOMIC DNA]</scope>
    <source>
        <strain evidence="5 6">TTN</strain>
    </source>
</reference>
<dbReference type="EMBL" id="BGOW01000015">
    <property type="protein sequence ID" value="GBL46054.1"/>
    <property type="molecule type" value="Genomic_DNA"/>
</dbReference>
<dbReference type="GO" id="GO:0005829">
    <property type="term" value="C:cytosol"/>
    <property type="evidence" value="ECO:0007669"/>
    <property type="project" value="TreeGrafter"/>
</dbReference>
<keyword evidence="6" id="KW-1185">Reference proteome</keyword>
<dbReference type="PANTHER" id="PTHR11715:SF3">
    <property type="entry name" value="GLYCINE CLEAVAGE SYSTEM H PROTEIN-RELATED"/>
    <property type="match status" value="1"/>
</dbReference>
<evidence type="ECO:0000256" key="2">
    <source>
        <dbReference type="ARBA" id="ARBA00022823"/>
    </source>
</evidence>
<dbReference type="PANTHER" id="PTHR11715">
    <property type="entry name" value="GLYCINE CLEAVAGE SYSTEM H PROTEIN"/>
    <property type="match status" value="1"/>
</dbReference>
<dbReference type="InterPro" id="IPR011053">
    <property type="entry name" value="Single_hybrid_motif"/>
</dbReference>
<dbReference type="AlphaFoldDB" id="A0A401JEL6"/>
<dbReference type="RefSeq" id="WP_124704848.1">
    <property type="nucleotide sequence ID" value="NZ_BGOW01000015.1"/>
</dbReference>
<dbReference type="InterPro" id="IPR003016">
    <property type="entry name" value="2-oxoA_DH_lipoyl-BS"/>
</dbReference>
<feature type="domain" description="Lipoyl-binding" evidence="4">
    <location>
        <begin position="30"/>
        <end position="112"/>
    </location>
</feature>
<proteinExistence type="inferred from homology"/>
<evidence type="ECO:0000313" key="6">
    <source>
        <dbReference type="Proteomes" id="UP000286806"/>
    </source>
</evidence>
<evidence type="ECO:0000256" key="1">
    <source>
        <dbReference type="ARBA" id="ARBA00009249"/>
    </source>
</evidence>